<dbReference type="EMBL" id="GBRH01250936">
    <property type="protein sequence ID" value="JAD46959.1"/>
    <property type="molecule type" value="Transcribed_RNA"/>
</dbReference>
<keyword evidence="1" id="KW-0732">Signal</keyword>
<feature type="chain" id="PRO_5002045317" description="Secreted protein" evidence="1">
    <location>
        <begin position="19"/>
        <end position="98"/>
    </location>
</feature>
<reference evidence="2" key="2">
    <citation type="journal article" date="2015" name="Data Brief">
        <title>Shoot transcriptome of the giant reed, Arundo donax.</title>
        <authorList>
            <person name="Barrero R.A."/>
            <person name="Guerrero F.D."/>
            <person name="Moolhuijzen P."/>
            <person name="Goolsby J.A."/>
            <person name="Tidwell J."/>
            <person name="Bellgard S.E."/>
            <person name="Bellgard M.I."/>
        </authorList>
    </citation>
    <scope>NUCLEOTIDE SEQUENCE</scope>
    <source>
        <tissue evidence="2">Shoot tissue taken approximately 20 cm above the soil surface</tissue>
    </source>
</reference>
<sequence length="98" mass="11219">MLLLSILLTLTFLFVSDNFPPHEPVISCMVGARLLGGCGTRTCYLNQTAEIYRCQYWRATNTVAGMVRHRSRERMPFSVLYIFTVQYITSYCLNISPS</sequence>
<feature type="signal peptide" evidence="1">
    <location>
        <begin position="1"/>
        <end position="18"/>
    </location>
</feature>
<protein>
    <recommendedName>
        <fullName evidence="3">Secreted protein</fullName>
    </recommendedName>
</protein>
<reference evidence="2" key="1">
    <citation type="submission" date="2014-09" db="EMBL/GenBank/DDBJ databases">
        <authorList>
            <person name="Magalhaes I.L.F."/>
            <person name="Oliveira U."/>
            <person name="Santos F.R."/>
            <person name="Vidigal T.H.D.A."/>
            <person name="Brescovit A.D."/>
            <person name="Santos A.J."/>
        </authorList>
    </citation>
    <scope>NUCLEOTIDE SEQUENCE</scope>
    <source>
        <tissue evidence="2">Shoot tissue taken approximately 20 cm above the soil surface</tissue>
    </source>
</reference>
<name>A0A0A9A5L4_ARUDO</name>
<dbReference type="AlphaFoldDB" id="A0A0A9A5L4"/>
<accession>A0A0A9A5L4</accession>
<evidence type="ECO:0008006" key="3">
    <source>
        <dbReference type="Google" id="ProtNLM"/>
    </source>
</evidence>
<organism evidence="2">
    <name type="scientific">Arundo donax</name>
    <name type="common">Giant reed</name>
    <name type="synonym">Donax arundinaceus</name>
    <dbReference type="NCBI Taxonomy" id="35708"/>
    <lineage>
        <taxon>Eukaryota</taxon>
        <taxon>Viridiplantae</taxon>
        <taxon>Streptophyta</taxon>
        <taxon>Embryophyta</taxon>
        <taxon>Tracheophyta</taxon>
        <taxon>Spermatophyta</taxon>
        <taxon>Magnoliopsida</taxon>
        <taxon>Liliopsida</taxon>
        <taxon>Poales</taxon>
        <taxon>Poaceae</taxon>
        <taxon>PACMAD clade</taxon>
        <taxon>Arundinoideae</taxon>
        <taxon>Arundineae</taxon>
        <taxon>Arundo</taxon>
    </lineage>
</organism>
<proteinExistence type="predicted"/>
<evidence type="ECO:0000313" key="2">
    <source>
        <dbReference type="EMBL" id="JAD46959.1"/>
    </source>
</evidence>
<evidence type="ECO:0000256" key="1">
    <source>
        <dbReference type="SAM" id="SignalP"/>
    </source>
</evidence>